<evidence type="ECO:0000313" key="2">
    <source>
        <dbReference type="Proteomes" id="UP000749646"/>
    </source>
</evidence>
<comment type="caution">
    <text evidence="1">The sequence shown here is derived from an EMBL/GenBank/DDBJ whole genome shotgun (WGS) entry which is preliminary data.</text>
</comment>
<dbReference type="EMBL" id="JAAAHW010001243">
    <property type="protein sequence ID" value="KAF9996009.1"/>
    <property type="molecule type" value="Genomic_DNA"/>
</dbReference>
<dbReference type="OrthoDB" id="2420447at2759"/>
<evidence type="ECO:0000313" key="1">
    <source>
        <dbReference type="EMBL" id="KAF9996009.1"/>
    </source>
</evidence>
<protein>
    <submittedName>
        <fullName evidence="1">Uncharacterized protein</fullName>
    </submittedName>
</protein>
<proteinExistence type="predicted"/>
<dbReference type="Proteomes" id="UP000749646">
    <property type="component" value="Unassembled WGS sequence"/>
</dbReference>
<gene>
    <name evidence="1" type="ORF">BGZ65_008381</name>
</gene>
<sequence length="477" mass="54174">MLQRLGPFYKRALPYHQTATDTSLDKEAKTSDGETLRSIVEDDIGPVRIRKYCDRERVKREFLARLLFLQLLLNHNSALEPWQFFREQTSGGISTIAELVGILRKYDNSTIHAMLSKVQTKLHSLLEPRRRGLAIVLDEDQAAVTSILSGKLISPSAQTQNWNNQSVLFDDMNEMQHRCSFLTHLSATLSNMRATLVTLGTSLSLQEADHVYSDIGKPTNFIRITDFPRFDEGDVNKMLWSTCRSVKSRLPSVACCQEEPDFLGIIKHLKQANFVDNSLCRLHRPHHYAIYLIVDEPLVVEVVQEELKASDKDPEFSECLDQFYRIVTNLGVSSATKRAVLEPLIRRSLQRFNGFRLPDLPFLRGITLPKWCDDFQLQIDEINTTSGFGYVDNGVAADLAFLTDCPPNKMLHAYSGTRPDGVWFFSDKRTDPTTGVEDVMVYIDLLNMDSFFDGGVAGNQDEVIKLKRLIRFVSTSV</sequence>
<name>A0A9P6MEY7_9FUNG</name>
<organism evidence="1 2">
    <name type="scientific">Modicella reniformis</name>
    <dbReference type="NCBI Taxonomy" id="1440133"/>
    <lineage>
        <taxon>Eukaryota</taxon>
        <taxon>Fungi</taxon>
        <taxon>Fungi incertae sedis</taxon>
        <taxon>Mucoromycota</taxon>
        <taxon>Mortierellomycotina</taxon>
        <taxon>Mortierellomycetes</taxon>
        <taxon>Mortierellales</taxon>
        <taxon>Mortierellaceae</taxon>
        <taxon>Modicella</taxon>
    </lineage>
</organism>
<reference evidence="1" key="1">
    <citation type="journal article" date="2020" name="Fungal Divers.">
        <title>Resolving the Mortierellaceae phylogeny through synthesis of multi-gene phylogenetics and phylogenomics.</title>
        <authorList>
            <person name="Vandepol N."/>
            <person name="Liber J."/>
            <person name="Desiro A."/>
            <person name="Na H."/>
            <person name="Kennedy M."/>
            <person name="Barry K."/>
            <person name="Grigoriev I.V."/>
            <person name="Miller A.N."/>
            <person name="O'Donnell K."/>
            <person name="Stajich J.E."/>
            <person name="Bonito G."/>
        </authorList>
    </citation>
    <scope>NUCLEOTIDE SEQUENCE</scope>
    <source>
        <strain evidence="1">MES-2147</strain>
    </source>
</reference>
<keyword evidence="2" id="KW-1185">Reference proteome</keyword>
<dbReference type="AlphaFoldDB" id="A0A9P6MEY7"/>
<accession>A0A9P6MEY7</accession>
<feature type="non-terminal residue" evidence="1">
    <location>
        <position position="477"/>
    </location>
</feature>